<accession>A0AAF0ZJB7</accession>
<keyword evidence="2" id="KW-1185">Reference proteome</keyword>
<reference evidence="1" key="1">
    <citation type="submission" date="2023-08" db="EMBL/GenBank/DDBJ databases">
        <title>A de novo genome assembly of Solanum verrucosum Schlechtendal, a Mexican diploid species geographically isolated from the other diploid A-genome species in potato relatives.</title>
        <authorList>
            <person name="Hosaka K."/>
        </authorList>
    </citation>
    <scope>NUCLEOTIDE SEQUENCE</scope>
    <source>
        <tissue evidence="1">Young leaves</tissue>
    </source>
</reference>
<gene>
    <name evidence="1" type="ORF">MTR67_034517</name>
</gene>
<name>A0AAF0ZJB7_SOLVR</name>
<organism evidence="1 2">
    <name type="scientific">Solanum verrucosum</name>
    <dbReference type="NCBI Taxonomy" id="315347"/>
    <lineage>
        <taxon>Eukaryota</taxon>
        <taxon>Viridiplantae</taxon>
        <taxon>Streptophyta</taxon>
        <taxon>Embryophyta</taxon>
        <taxon>Tracheophyta</taxon>
        <taxon>Spermatophyta</taxon>
        <taxon>Magnoliopsida</taxon>
        <taxon>eudicotyledons</taxon>
        <taxon>Gunneridae</taxon>
        <taxon>Pentapetalae</taxon>
        <taxon>asterids</taxon>
        <taxon>lamiids</taxon>
        <taxon>Solanales</taxon>
        <taxon>Solanaceae</taxon>
        <taxon>Solanoideae</taxon>
        <taxon>Solaneae</taxon>
        <taxon>Solanum</taxon>
    </lineage>
</organism>
<dbReference type="EMBL" id="CP133619">
    <property type="protein sequence ID" value="WMV41132.1"/>
    <property type="molecule type" value="Genomic_DNA"/>
</dbReference>
<sequence length="15" mass="1678">MVLECRPCQGCRLGL</sequence>
<evidence type="ECO:0000313" key="1">
    <source>
        <dbReference type="EMBL" id="WMV41132.1"/>
    </source>
</evidence>
<protein>
    <submittedName>
        <fullName evidence="1">Uncharacterized protein</fullName>
    </submittedName>
</protein>
<dbReference type="Proteomes" id="UP001234989">
    <property type="component" value="Chromosome 8"/>
</dbReference>
<proteinExistence type="predicted"/>
<evidence type="ECO:0000313" key="2">
    <source>
        <dbReference type="Proteomes" id="UP001234989"/>
    </source>
</evidence>